<evidence type="ECO:0000313" key="2">
    <source>
        <dbReference type="Proteomes" id="UP000037210"/>
    </source>
</evidence>
<evidence type="ECO:0008006" key="3">
    <source>
        <dbReference type="Google" id="ProtNLM"/>
    </source>
</evidence>
<proteinExistence type="predicted"/>
<accession>A0A0M0BM14</accession>
<protein>
    <recommendedName>
        <fullName evidence="3">Lactate/malate dehydrogenase N-terminal domain-containing protein</fullName>
    </recommendedName>
</protein>
<dbReference type="EMBL" id="LFWZ01000066">
    <property type="protein sequence ID" value="KON29376.1"/>
    <property type="molecule type" value="Genomic_DNA"/>
</dbReference>
<comment type="caution">
    <text evidence="1">The sequence shown here is derived from an EMBL/GenBank/DDBJ whole genome shotgun (WGS) entry which is preliminary data.</text>
</comment>
<dbReference type="SUPFAM" id="SSF51735">
    <property type="entry name" value="NAD(P)-binding Rossmann-fold domains"/>
    <property type="match status" value="1"/>
</dbReference>
<dbReference type="Proteomes" id="UP000037210">
    <property type="component" value="Unassembled WGS sequence"/>
</dbReference>
<evidence type="ECO:0000313" key="1">
    <source>
        <dbReference type="EMBL" id="KON29376.1"/>
    </source>
</evidence>
<gene>
    <name evidence="1" type="ORF">AC482_06620</name>
</gene>
<sequence length="114" mass="12286">MRVLVVGAGRVGSKVLLQLKKNPSIAVFTVDPREEPQAVSEGIIDIVDYRRELTPRDLEEVVRLVVPDLVLVTTSADDISRTGVPGLDMLVEALRGELEATADVPIIAVARSSV</sequence>
<dbReference type="InterPro" id="IPR036291">
    <property type="entry name" value="NAD(P)-bd_dom_sf"/>
</dbReference>
<reference evidence="1 2" key="1">
    <citation type="submission" date="2015-06" db="EMBL/GenBank/DDBJ databases">
        <title>New insights into the roles of widespread benthic archaea in carbon and nitrogen cycling.</title>
        <authorList>
            <person name="Lazar C.S."/>
            <person name="Baker B.J."/>
            <person name="Seitz K.W."/>
            <person name="Hyde A.S."/>
            <person name="Dick G.J."/>
            <person name="Hinrichs K.-U."/>
            <person name="Teske A.P."/>
        </authorList>
    </citation>
    <scope>NUCLEOTIDE SEQUENCE [LARGE SCALE GENOMIC DNA]</scope>
    <source>
        <strain evidence="1">DG-45</strain>
    </source>
</reference>
<organism evidence="1 2">
    <name type="scientific">miscellaneous Crenarchaeota group-15 archaeon DG-45</name>
    <dbReference type="NCBI Taxonomy" id="1685127"/>
    <lineage>
        <taxon>Archaea</taxon>
        <taxon>Candidatus Bathyarchaeota</taxon>
        <taxon>MCG-15</taxon>
    </lineage>
</organism>
<dbReference type="Gene3D" id="3.40.50.720">
    <property type="entry name" value="NAD(P)-binding Rossmann-like Domain"/>
    <property type="match status" value="1"/>
</dbReference>
<name>A0A0M0BM14_9ARCH</name>
<dbReference type="AlphaFoldDB" id="A0A0M0BM14"/>